<feature type="non-terminal residue" evidence="2">
    <location>
        <position position="1"/>
    </location>
</feature>
<accession>A0A0B6YHY4</accession>
<feature type="region of interest" description="Disordered" evidence="1">
    <location>
        <begin position="1"/>
        <end position="138"/>
    </location>
</feature>
<evidence type="ECO:0000313" key="2">
    <source>
        <dbReference type="EMBL" id="CEK55125.1"/>
    </source>
</evidence>
<gene>
    <name evidence="2" type="primary">ORF24429</name>
</gene>
<reference evidence="2" key="1">
    <citation type="submission" date="2014-12" db="EMBL/GenBank/DDBJ databases">
        <title>Insight into the proteome of Arion vulgaris.</title>
        <authorList>
            <person name="Aradska J."/>
            <person name="Bulat T."/>
            <person name="Smidak R."/>
            <person name="Sarate P."/>
            <person name="Gangsoo J."/>
            <person name="Sialana F."/>
            <person name="Bilban M."/>
            <person name="Lubec G."/>
        </authorList>
    </citation>
    <scope>NUCLEOTIDE SEQUENCE</scope>
    <source>
        <tissue evidence="2">Skin</tissue>
    </source>
</reference>
<organism evidence="2">
    <name type="scientific">Arion vulgaris</name>
    <dbReference type="NCBI Taxonomy" id="1028688"/>
    <lineage>
        <taxon>Eukaryota</taxon>
        <taxon>Metazoa</taxon>
        <taxon>Spiralia</taxon>
        <taxon>Lophotrochozoa</taxon>
        <taxon>Mollusca</taxon>
        <taxon>Gastropoda</taxon>
        <taxon>Heterobranchia</taxon>
        <taxon>Euthyneura</taxon>
        <taxon>Panpulmonata</taxon>
        <taxon>Eupulmonata</taxon>
        <taxon>Stylommatophora</taxon>
        <taxon>Helicina</taxon>
        <taxon>Arionoidea</taxon>
        <taxon>Arionidae</taxon>
        <taxon>Arion</taxon>
    </lineage>
</organism>
<feature type="compositionally biased region" description="Basic and acidic residues" evidence="1">
    <location>
        <begin position="54"/>
        <end position="64"/>
    </location>
</feature>
<dbReference type="AlphaFoldDB" id="A0A0B6YHY4"/>
<name>A0A0B6YHY4_9EUPU</name>
<sequence length="138" mass="15011">SNSSSCHVDSPRNASSISGTMLETSNFSSSTIQTVIDNRSPSSTCGFHGSSPYHDLHSKAREKLSFTNYADVDRRRQNHNSGSDTYRSYRDSPASRSDSSSSHIGSASQIRSMYPLGAAAKEHEHSDSSDSQSDVHNH</sequence>
<protein>
    <submittedName>
        <fullName evidence="2">Uncharacterized protein</fullName>
    </submittedName>
</protein>
<feature type="non-terminal residue" evidence="2">
    <location>
        <position position="138"/>
    </location>
</feature>
<feature type="compositionally biased region" description="Low complexity" evidence="1">
    <location>
        <begin position="91"/>
        <end position="112"/>
    </location>
</feature>
<dbReference type="EMBL" id="HACG01008260">
    <property type="protein sequence ID" value="CEK55125.1"/>
    <property type="molecule type" value="Transcribed_RNA"/>
</dbReference>
<evidence type="ECO:0000256" key="1">
    <source>
        <dbReference type="SAM" id="MobiDB-lite"/>
    </source>
</evidence>
<feature type="compositionally biased region" description="Polar residues" evidence="1">
    <location>
        <begin position="1"/>
        <end position="45"/>
    </location>
</feature>
<feature type="compositionally biased region" description="Basic and acidic residues" evidence="1">
    <location>
        <begin position="120"/>
        <end position="138"/>
    </location>
</feature>
<proteinExistence type="predicted"/>